<organism evidence="2 3">
    <name type="scientific">Streptomyces cinnamoneus</name>
    <name type="common">Streptoverticillium cinnamoneum</name>
    <dbReference type="NCBI Taxonomy" id="53446"/>
    <lineage>
        <taxon>Bacteria</taxon>
        <taxon>Bacillati</taxon>
        <taxon>Actinomycetota</taxon>
        <taxon>Actinomycetes</taxon>
        <taxon>Kitasatosporales</taxon>
        <taxon>Streptomycetaceae</taxon>
        <taxon>Streptomyces</taxon>
        <taxon>Streptomyces cinnamoneus group</taxon>
    </lineage>
</organism>
<dbReference type="Pfam" id="PF19934">
    <property type="entry name" value="DUF6397"/>
    <property type="match status" value="1"/>
</dbReference>
<sequence>MEESVPLARAARELGLKPREFELAVQLGEVRTVASGPGGRRRVAREEIERHRATEAFPEALRTRLWVVGTTEGAELLGISPGRFTRLAKAGCFAPVRFYVNRYRVVVWHYLTADLVEFADRSPDLLSGRTPAPLRAVLEKHPDRRARGWRARRLDQLTAQAEDPWQRAAVPAAVLGSDDLADAVPDPGERAYLSALRPALVPARPVTGPARDVVDELVLAQDEDEIEWHRHCLTAALAEARALGPASPAGGVPPGTVAAGTSAASLEQALRTEPSVPVLSSTRSVLSAPPAPSAPLERPVPSGAGVGGPPRQAGPSGPSGPGRPGLPGLWRRLRRRGGRRGPAVRAGRRP</sequence>
<evidence type="ECO:0000313" key="2">
    <source>
        <dbReference type="EMBL" id="PHQ52556.1"/>
    </source>
</evidence>
<dbReference type="OrthoDB" id="4335318at2"/>
<gene>
    <name evidence="2" type="ORF">BLA24_07235</name>
</gene>
<evidence type="ECO:0000256" key="1">
    <source>
        <dbReference type="SAM" id="MobiDB-lite"/>
    </source>
</evidence>
<comment type="caution">
    <text evidence="2">The sequence shown here is derived from an EMBL/GenBank/DDBJ whole genome shotgun (WGS) entry which is preliminary data.</text>
</comment>
<dbReference type="Proteomes" id="UP000222531">
    <property type="component" value="Unassembled WGS sequence"/>
</dbReference>
<name>A0A2G1XMV8_STRCJ</name>
<reference evidence="2 3" key="1">
    <citation type="journal article" date="2017" name="Biochemistry">
        <title>Identification of the Biosynthetic Pathway for the Antibiotic Bicyclomycin.</title>
        <authorList>
            <person name="Patteson J."/>
            <person name="Cai W."/>
            <person name="Johnson R.A."/>
            <person name="Santa Maria K."/>
            <person name="Li B."/>
        </authorList>
    </citation>
    <scope>NUCLEOTIDE SEQUENCE [LARGE SCALE GENOMIC DNA]</scope>
    <source>
        <strain evidence="2 3">ATCC 21532</strain>
    </source>
</reference>
<keyword evidence="3" id="KW-1185">Reference proteome</keyword>
<proteinExistence type="predicted"/>
<dbReference type="EMBL" id="NHZO01000081">
    <property type="protein sequence ID" value="PHQ52556.1"/>
    <property type="molecule type" value="Genomic_DNA"/>
</dbReference>
<dbReference type="InterPro" id="IPR045652">
    <property type="entry name" value="DUF6397"/>
</dbReference>
<accession>A0A2G1XMV8</accession>
<feature type="compositionally biased region" description="Low complexity" evidence="1">
    <location>
        <begin position="341"/>
        <end position="350"/>
    </location>
</feature>
<protein>
    <submittedName>
        <fullName evidence="2">Uncharacterized protein</fullName>
    </submittedName>
</protein>
<dbReference type="AlphaFoldDB" id="A0A2G1XMV8"/>
<evidence type="ECO:0000313" key="3">
    <source>
        <dbReference type="Proteomes" id="UP000222531"/>
    </source>
</evidence>
<feature type="compositionally biased region" description="Low complexity" evidence="1">
    <location>
        <begin position="283"/>
        <end position="316"/>
    </location>
</feature>
<feature type="region of interest" description="Disordered" evidence="1">
    <location>
        <begin position="268"/>
        <end position="350"/>
    </location>
</feature>